<accession>A0A9K3GFA0</accession>
<dbReference type="AlphaFoldDB" id="A0A9K3GFA0"/>
<reference evidence="2 3" key="1">
    <citation type="journal article" date="2018" name="PLoS ONE">
        <title>The draft genome of Kipferlia bialata reveals reductive genome evolution in fornicate parasites.</title>
        <authorList>
            <person name="Tanifuji G."/>
            <person name="Takabayashi S."/>
            <person name="Kume K."/>
            <person name="Takagi M."/>
            <person name="Nakayama T."/>
            <person name="Kamikawa R."/>
            <person name="Inagaki Y."/>
            <person name="Hashimoto T."/>
        </authorList>
    </citation>
    <scope>NUCLEOTIDE SEQUENCE [LARGE SCALE GENOMIC DNA]</scope>
    <source>
        <strain evidence="2">NY0173</strain>
    </source>
</reference>
<feature type="region of interest" description="Disordered" evidence="1">
    <location>
        <begin position="184"/>
        <end position="209"/>
    </location>
</feature>
<protein>
    <submittedName>
        <fullName evidence="2">Uncharacterized protein</fullName>
    </submittedName>
</protein>
<name>A0A9K3GFA0_9EUKA</name>
<dbReference type="Proteomes" id="UP000265618">
    <property type="component" value="Unassembled WGS sequence"/>
</dbReference>
<keyword evidence="3" id="KW-1185">Reference proteome</keyword>
<proteinExistence type="predicted"/>
<gene>
    <name evidence="2" type="ORF">KIPB_001567</name>
</gene>
<comment type="caution">
    <text evidence="2">The sequence shown here is derived from an EMBL/GenBank/DDBJ whole genome shotgun (WGS) entry which is preliminary data.</text>
</comment>
<evidence type="ECO:0000313" key="2">
    <source>
        <dbReference type="EMBL" id="GIQ80728.1"/>
    </source>
</evidence>
<evidence type="ECO:0000313" key="3">
    <source>
        <dbReference type="Proteomes" id="UP000265618"/>
    </source>
</evidence>
<evidence type="ECO:0000256" key="1">
    <source>
        <dbReference type="SAM" id="MobiDB-lite"/>
    </source>
</evidence>
<organism evidence="2 3">
    <name type="scientific">Kipferlia bialata</name>
    <dbReference type="NCBI Taxonomy" id="797122"/>
    <lineage>
        <taxon>Eukaryota</taxon>
        <taxon>Metamonada</taxon>
        <taxon>Carpediemonas-like organisms</taxon>
        <taxon>Kipferlia</taxon>
    </lineage>
</organism>
<sequence>MTAYLVEAESCTNRVLTHEAISALGPLCIRPLGTEGVRGIVPFKTAILAAMDSLPEYTGFVASVQPLDEHSHLVSVRLRMFWRVVRAMFNDSLWQEMPVRVSLLVVQQNGIALQTELTVLSRLCLAFFACFKSGNLGSALLTRLKAAQEKYDRGFSSLIHQGDQWTVPEEFTLLESPQYSGARPCSGYGPTSGAISTHTPGSGSSSSRLRRLSVDSIRSSLKPPSLPHSRATSCSMAQACALETPTDIEDTILEDINGLSSSDHQPRVEGTVLAGTSRWRRTSTSSCDSMDMDEVVADTPKRPLHAESPYSNILTVLSEAGLHPLIRTRHHLSALRTSLVTRTVYDLQRHHPLWRLRHHPLPCYIVDRDRTEGTQDDFFNPYTHWAINTLTLSDAHTTKDGLTARILNRPDDLHLSETFRIAMDAPPYAAPSKAELADQYAMEGSQGLTLVKLTAPNSTWEGPIRHRR</sequence>
<dbReference type="EMBL" id="BDIP01000228">
    <property type="protein sequence ID" value="GIQ80728.1"/>
    <property type="molecule type" value="Genomic_DNA"/>
</dbReference>